<dbReference type="SMART" id="SM00369">
    <property type="entry name" value="LRR_TYP"/>
    <property type="match status" value="7"/>
</dbReference>
<dbReference type="Pfam" id="PF13855">
    <property type="entry name" value="LRR_8"/>
    <property type="match status" value="2"/>
</dbReference>
<evidence type="ECO:0000313" key="5">
    <source>
        <dbReference type="Proteomes" id="UP000683360"/>
    </source>
</evidence>
<dbReference type="InterPro" id="IPR003591">
    <property type="entry name" value="Leu-rich_rpt_typical-subtyp"/>
</dbReference>
<dbReference type="PANTHER" id="PTHR24373:SF275">
    <property type="entry name" value="TIR DOMAIN-CONTAINING PROTEIN"/>
    <property type="match status" value="1"/>
</dbReference>
<dbReference type="Gene3D" id="3.80.10.10">
    <property type="entry name" value="Ribonuclease Inhibitor"/>
    <property type="match status" value="2"/>
</dbReference>
<gene>
    <name evidence="4" type="ORF">MEDL_20109</name>
</gene>
<dbReference type="AlphaFoldDB" id="A0A8S3RBT4"/>
<name>A0A8S3RBT4_MYTED</name>
<keyword evidence="1" id="KW-0433">Leucine-rich repeat</keyword>
<sequence length="599" mass="69317">MNAVIYTKLILILFSSNFLYINNATLWNYQLKFTCERFYKKGELKIDCSHKNLTHIPDLPSDTVYLNLQHNLIIRIPNNTFKHMTNLKVLDLSFNKLQSMNDQSFSGLRNLMKLDLNNNMIRGGMSNKVFGSMKCLTDLDLSHNGLTRINEKTFVGLQNLQILHLNNNKLQYNISRFPTGSFKPLGSLTRLSIQNNNFSPQIYNSIIFPDKTISDLTMLEILELDVSTGFSDRAVLGNGFSYLKYLYSLNACNCQTFILESDTFKNTPNLTQVYFNHCSPRVYSEKHEEFSKLMKLKVLQLNGWLSYTPDLDEDELLALISGLSNTTIRILKMHYLFNSFYSVPLSNILNNISVVLNKTPIQELHFTNNLNVHFNELDMTVKVPPSLRTLNISDNSLEALKLNIKQVTSLHLEDNRLGNYLANNSLWIQNSKLEYVNLSNNSIYKLHTSIFIGQKYLRVIELRFNILMDSNFDMSSLVNLHILDLKNNKIKYLSDQSRMELDKVFKNNGNAKIDLSNNPLQCSCFTLPFLNWMRLSQTHFINYTQFRCTFENGSFSKPNSFEEVLLNLQRDCTNHLVFDNKRVIFCFGFYSSIISSSYL</sequence>
<dbReference type="SUPFAM" id="SSF52058">
    <property type="entry name" value="L domain-like"/>
    <property type="match status" value="2"/>
</dbReference>
<dbReference type="GO" id="GO:0031012">
    <property type="term" value="C:extracellular matrix"/>
    <property type="evidence" value="ECO:0007669"/>
    <property type="project" value="TreeGrafter"/>
</dbReference>
<keyword evidence="5" id="KW-1185">Reference proteome</keyword>
<keyword evidence="2" id="KW-0732">Signal</keyword>
<dbReference type="PROSITE" id="PS51450">
    <property type="entry name" value="LRR"/>
    <property type="match status" value="3"/>
</dbReference>
<dbReference type="InterPro" id="IPR032675">
    <property type="entry name" value="LRR_dom_sf"/>
</dbReference>
<dbReference type="SMART" id="SM00365">
    <property type="entry name" value="LRR_SD22"/>
    <property type="match status" value="3"/>
</dbReference>
<dbReference type="PRINTS" id="PR00019">
    <property type="entry name" value="LEURICHRPT"/>
</dbReference>
<evidence type="ECO:0000256" key="2">
    <source>
        <dbReference type="ARBA" id="ARBA00022729"/>
    </source>
</evidence>
<accession>A0A8S3RBT4</accession>
<proteinExistence type="predicted"/>
<dbReference type="EMBL" id="CAJPWZ010001029">
    <property type="protein sequence ID" value="CAG2205667.1"/>
    <property type="molecule type" value="Genomic_DNA"/>
</dbReference>
<dbReference type="Proteomes" id="UP000683360">
    <property type="component" value="Unassembled WGS sequence"/>
</dbReference>
<evidence type="ECO:0000256" key="1">
    <source>
        <dbReference type="ARBA" id="ARBA00022614"/>
    </source>
</evidence>
<evidence type="ECO:0000256" key="3">
    <source>
        <dbReference type="ARBA" id="ARBA00022737"/>
    </source>
</evidence>
<dbReference type="GO" id="GO:0005615">
    <property type="term" value="C:extracellular space"/>
    <property type="evidence" value="ECO:0007669"/>
    <property type="project" value="TreeGrafter"/>
</dbReference>
<reference evidence="4" key="1">
    <citation type="submission" date="2021-03" db="EMBL/GenBank/DDBJ databases">
        <authorList>
            <person name="Bekaert M."/>
        </authorList>
    </citation>
    <scope>NUCLEOTIDE SEQUENCE</scope>
</reference>
<dbReference type="InterPro" id="IPR050328">
    <property type="entry name" value="Dev_Immune_Receptor"/>
</dbReference>
<organism evidence="4 5">
    <name type="scientific">Mytilus edulis</name>
    <name type="common">Blue mussel</name>
    <dbReference type="NCBI Taxonomy" id="6550"/>
    <lineage>
        <taxon>Eukaryota</taxon>
        <taxon>Metazoa</taxon>
        <taxon>Spiralia</taxon>
        <taxon>Lophotrochozoa</taxon>
        <taxon>Mollusca</taxon>
        <taxon>Bivalvia</taxon>
        <taxon>Autobranchia</taxon>
        <taxon>Pteriomorphia</taxon>
        <taxon>Mytilida</taxon>
        <taxon>Mytiloidea</taxon>
        <taxon>Mytilidae</taxon>
        <taxon>Mytilinae</taxon>
        <taxon>Mytilus</taxon>
    </lineage>
</organism>
<dbReference type="InterPro" id="IPR001611">
    <property type="entry name" value="Leu-rich_rpt"/>
</dbReference>
<evidence type="ECO:0000313" key="4">
    <source>
        <dbReference type="EMBL" id="CAG2205667.1"/>
    </source>
</evidence>
<dbReference type="OrthoDB" id="6130133at2759"/>
<protein>
    <submittedName>
        <fullName evidence="4">Uncharacterized protein</fullName>
    </submittedName>
</protein>
<keyword evidence="3" id="KW-0677">Repeat</keyword>
<comment type="caution">
    <text evidence="4">The sequence shown here is derived from an EMBL/GenBank/DDBJ whole genome shotgun (WGS) entry which is preliminary data.</text>
</comment>
<dbReference type="PANTHER" id="PTHR24373">
    <property type="entry name" value="SLIT RELATED LEUCINE-RICH REPEAT NEURONAL PROTEIN"/>
    <property type="match status" value="1"/>
</dbReference>